<keyword evidence="6 7" id="KW-0472">Membrane</keyword>
<dbReference type="Pfam" id="PF03601">
    <property type="entry name" value="Cons_hypoth698"/>
    <property type="match status" value="1"/>
</dbReference>
<dbReference type="PANTHER" id="PTHR30106">
    <property type="entry name" value="INNER MEMBRANE PROTEIN YEIH-RELATED"/>
    <property type="match status" value="1"/>
</dbReference>
<dbReference type="NCBIfam" id="TIGR00698">
    <property type="entry name" value="YeiH family putative sulfate export transporter"/>
    <property type="match status" value="1"/>
</dbReference>
<evidence type="ECO:0000313" key="8">
    <source>
        <dbReference type="EMBL" id="OZI62163.1"/>
    </source>
</evidence>
<comment type="caution">
    <text evidence="8">The sequence shown here is derived from an EMBL/GenBank/DDBJ whole genome shotgun (WGS) entry which is preliminary data.</text>
</comment>
<feature type="transmembrane region" description="Helical" evidence="7">
    <location>
        <begin position="135"/>
        <end position="153"/>
    </location>
</feature>
<keyword evidence="5 7" id="KW-1133">Transmembrane helix</keyword>
<keyword evidence="4 7" id="KW-0812">Transmembrane</keyword>
<accession>A0A261UMN3</accession>
<reference evidence="9" key="1">
    <citation type="submission" date="2017-05" db="EMBL/GenBank/DDBJ databases">
        <title>Complete and WGS of Bordetella genogroups.</title>
        <authorList>
            <person name="Spilker T."/>
            <person name="Lipuma J."/>
        </authorList>
    </citation>
    <scope>NUCLEOTIDE SEQUENCE [LARGE SCALE GENOMIC DNA]</scope>
    <source>
        <strain evidence="9">AU8856</strain>
    </source>
</reference>
<comment type="similarity">
    <text evidence="2">Belongs to the UPF0324 family.</text>
</comment>
<sequence length="350" mass="36971">MNTTIAGLPVATLWRDKLNGVFFVALLSVAVVQLADLPFLHNLGFSPLVVGIVCGMAYGNLLRGTMPHEWGAGVNFAARRLLRIAVAFYGLNISIQEIAAVGLPGLAVSVGIVVSTLAIGTVVGQRLLGLDRDTAMLTSAGSAICGAAAVLAFEPTLRAQPHKSAVAVATVVLFGTLSMFLYPVFYHAGWLHLDTQDLGIYIGGTIHEVAQVVGAASNVDPATTEVATIVKMTRVALLVPVLLVLGLWLRRAAGARSDATHAGATRLPIPWFAIGFLALAVVNSLHMLPADALAQLRRLDVFALTMAMTALGIETRFSQIRKAGPRVMALGFILYLWLIFGGYGLVRLVG</sequence>
<proteinExistence type="inferred from homology"/>
<keyword evidence="9" id="KW-1185">Reference proteome</keyword>
<dbReference type="RefSeq" id="WP_094843547.1">
    <property type="nucleotide sequence ID" value="NZ_NEVS01000004.1"/>
</dbReference>
<feature type="transmembrane region" description="Helical" evidence="7">
    <location>
        <begin position="327"/>
        <end position="346"/>
    </location>
</feature>
<gene>
    <name evidence="8" type="ORF">CAL28_23380</name>
</gene>
<feature type="transmembrane region" description="Helical" evidence="7">
    <location>
        <begin position="229"/>
        <end position="249"/>
    </location>
</feature>
<dbReference type="EMBL" id="NEVS01000004">
    <property type="protein sequence ID" value="OZI62163.1"/>
    <property type="molecule type" value="Genomic_DNA"/>
</dbReference>
<organism evidence="8 9">
    <name type="scientific">Bordetella genomosp. 11</name>
    <dbReference type="NCBI Taxonomy" id="1416808"/>
    <lineage>
        <taxon>Bacteria</taxon>
        <taxon>Pseudomonadati</taxon>
        <taxon>Pseudomonadota</taxon>
        <taxon>Betaproteobacteria</taxon>
        <taxon>Burkholderiales</taxon>
        <taxon>Alcaligenaceae</taxon>
        <taxon>Bordetella</taxon>
    </lineage>
</organism>
<dbReference type="PANTHER" id="PTHR30106:SF2">
    <property type="entry name" value="UPF0324 INNER MEMBRANE PROTEIN YEIH"/>
    <property type="match status" value="1"/>
</dbReference>
<feature type="transmembrane region" description="Helical" evidence="7">
    <location>
        <begin position="45"/>
        <end position="62"/>
    </location>
</feature>
<evidence type="ECO:0000256" key="2">
    <source>
        <dbReference type="ARBA" id="ARBA00007977"/>
    </source>
</evidence>
<keyword evidence="3" id="KW-1003">Cell membrane</keyword>
<dbReference type="InterPro" id="IPR004630">
    <property type="entry name" value="UPF0324_YeiH-like"/>
</dbReference>
<dbReference type="GO" id="GO:0005886">
    <property type="term" value="C:plasma membrane"/>
    <property type="evidence" value="ECO:0007669"/>
    <property type="project" value="UniProtKB-SubCell"/>
</dbReference>
<feature type="transmembrane region" description="Helical" evidence="7">
    <location>
        <begin position="269"/>
        <end position="287"/>
    </location>
</feature>
<evidence type="ECO:0000256" key="7">
    <source>
        <dbReference type="SAM" id="Phobius"/>
    </source>
</evidence>
<dbReference type="Proteomes" id="UP000215767">
    <property type="component" value="Unassembled WGS sequence"/>
</dbReference>
<evidence type="ECO:0000256" key="4">
    <source>
        <dbReference type="ARBA" id="ARBA00022692"/>
    </source>
</evidence>
<evidence type="ECO:0000313" key="9">
    <source>
        <dbReference type="Proteomes" id="UP000215767"/>
    </source>
</evidence>
<evidence type="ECO:0000256" key="5">
    <source>
        <dbReference type="ARBA" id="ARBA00022989"/>
    </source>
</evidence>
<evidence type="ECO:0000256" key="6">
    <source>
        <dbReference type="ARBA" id="ARBA00023136"/>
    </source>
</evidence>
<evidence type="ECO:0000256" key="3">
    <source>
        <dbReference type="ARBA" id="ARBA00022475"/>
    </source>
</evidence>
<protein>
    <submittedName>
        <fullName evidence="8">Uncharacterized protein</fullName>
    </submittedName>
</protein>
<dbReference type="InterPro" id="IPR018383">
    <property type="entry name" value="UPF0324_pro"/>
</dbReference>
<name>A0A261UMN3_9BORD</name>
<feature type="transmembrane region" description="Helical" evidence="7">
    <location>
        <begin position="165"/>
        <end position="185"/>
    </location>
</feature>
<dbReference type="OrthoDB" id="9805703at2"/>
<evidence type="ECO:0000256" key="1">
    <source>
        <dbReference type="ARBA" id="ARBA00004651"/>
    </source>
</evidence>
<dbReference type="AlphaFoldDB" id="A0A261UMN3"/>
<feature type="transmembrane region" description="Helical" evidence="7">
    <location>
        <begin position="98"/>
        <end position="123"/>
    </location>
</feature>
<feature type="transmembrane region" description="Helical" evidence="7">
    <location>
        <begin position="21"/>
        <end position="39"/>
    </location>
</feature>
<comment type="subcellular location">
    <subcellularLocation>
        <location evidence="1">Cell membrane</location>
        <topology evidence="1">Multi-pass membrane protein</topology>
    </subcellularLocation>
</comment>